<proteinExistence type="predicted"/>
<dbReference type="Gene3D" id="3.30.420.10">
    <property type="entry name" value="Ribonuclease H-like superfamily/Ribonuclease H"/>
    <property type="match status" value="1"/>
</dbReference>
<evidence type="ECO:0000313" key="1">
    <source>
        <dbReference type="EMBL" id="CAB4179270.1"/>
    </source>
</evidence>
<dbReference type="EMBL" id="LR796981">
    <property type="protein sequence ID" value="CAB4179270.1"/>
    <property type="molecule type" value="Genomic_DNA"/>
</dbReference>
<sequence length="200" mass="22232">MKETSVPTKLFDGGLTKDQALVAIGIDQSLTGFALSAVSIAEPEKHITWVYKSPYFGIERLADIRQWLIDTLDYVSEDHGIVDIAMEGSVLASHAALVLGELAAVVKMAIYDYFGEDENCRYPLKVPPMTLKKYAAGKGNAKKQEMLMQIYKRWGIEFNDDNAADAYALGRLAGKTAIDKIEEAVAKQIEDPKYRDQPRI</sequence>
<dbReference type="GO" id="GO:0003676">
    <property type="term" value="F:nucleic acid binding"/>
    <property type="evidence" value="ECO:0007669"/>
    <property type="project" value="InterPro"/>
</dbReference>
<dbReference type="EMBL" id="LR797501">
    <property type="protein sequence ID" value="CAB4220758.1"/>
    <property type="molecule type" value="Genomic_DNA"/>
</dbReference>
<dbReference type="InterPro" id="IPR012337">
    <property type="entry name" value="RNaseH-like_sf"/>
</dbReference>
<gene>
    <name evidence="1" type="ORF">UFOVP1033_69</name>
    <name evidence="2" type="ORF">UFOVP1631_69</name>
</gene>
<evidence type="ECO:0000313" key="2">
    <source>
        <dbReference type="EMBL" id="CAB4220758.1"/>
    </source>
</evidence>
<dbReference type="InterPro" id="IPR036397">
    <property type="entry name" value="RNaseH_sf"/>
</dbReference>
<protein>
    <submittedName>
        <fullName evidence="1">Uncharacterized protein</fullName>
    </submittedName>
</protein>
<dbReference type="SUPFAM" id="SSF53098">
    <property type="entry name" value="Ribonuclease H-like"/>
    <property type="match status" value="1"/>
</dbReference>
<accession>A0A6J5Q3W4</accession>
<reference evidence="1" key="1">
    <citation type="submission" date="2020-05" db="EMBL/GenBank/DDBJ databases">
        <authorList>
            <person name="Chiriac C."/>
            <person name="Salcher M."/>
            <person name="Ghai R."/>
            <person name="Kavagutti S V."/>
        </authorList>
    </citation>
    <scope>NUCLEOTIDE SEQUENCE</scope>
</reference>
<name>A0A6J5Q3W4_9CAUD</name>
<organism evidence="1">
    <name type="scientific">uncultured Caudovirales phage</name>
    <dbReference type="NCBI Taxonomy" id="2100421"/>
    <lineage>
        <taxon>Viruses</taxon>
        <taxon>Duplodnaviria</taxon>
        <taxon>Heunggongvirae</taxon>
        <taxon>Uroviricota</taxon>
        <taxon>Caudoviricetes</taxon>
        <taxon>Peduoviridae</taxon>
        <taxon>Maltschvirus</taxon>
        <taxon>Maltschvirus maltsch</taxon>
    </lineage>
</organism>